<reference evidence="4" key="1">
    <citation type="submission" date="2021-07" db="EMBL/GenBank/DDBJ databases">
        <authorList>
            <person name="Durling M."/>
        </authorList>
    </citation>
    <scope>NUCLEOTIDE SEQUENCE</scope>
</reference>
<comment type="similarity">
    <text evidence="1">Belongs to the saccharopine dehydrogenase family.</text>
</comment>
<dbReference type="InterPro" id="IPR036291">
    <property type="entry name" value="NAD(P)-bd_dom_sf"/>
</dbReference>
<dbReference type="OrthoDB" id="10268090at2759"/>
<name>A0A9N9LA80_9HELO</name>
<dbReference type="SUPFAM" id="SSF51735">
    <property type="entry name" value="NAD(P)-binding Rossmann-fold domains"/>
    <property type="match status" value="1"/>
</dbReference>
<dbReference type="InterPro" id="IPR005097">
    <property type="entry name" value="Sacchrp_dh_NADP-bd"/>
</dbReference>
<evidence type="ECO:0000313" key="4">
    <source>
        <dbReference type="EMBL" id="CAG8960377.1"/>
    </source>
</evidence>
<dbReference type="EMBL" id="CAJVRL010000098">
    <property type="protein sequence ID" value="CAG8960377.1"/>
    <property type="molecule type" value="Genomic_DNA"/>
</dbReference>
<dbReference type="GO" id="GO:0009247">
    <property type="term" value="P:glycolipid biosynthetic process"/>
    <property type="evidence" value="ECO:0007669"/>
    <property type="project" value="TreeGrafter"/>
</dbReference>
<evidence type="ECO:0000313" key="5">
    <source>
        <dbReference type="Proteomes" id="UP000696280"/>
    </source>
</evidence>
<keyword evidence="2" id="KW-0812">Transmembrane</keyword>
<evidence type="ECO:0000256" key="1">
    <source>
        <dbReference type="ARBA" id="ARBA00038048"/>
    </source>
</evidence>
<protein>
    <recommendedName>
        <fullName evidence="3">Saccharopine dehydrogenase NADP binding domain-containing protein</fullName>
    </recommendedName>
</protein>
<keyword evidence="5" id="KW-1185">Reference proteome</keyword>
<dbReference type="GO" id="GO:0005886">
    <property type="term" value="C:plasma membrane"/>
    <property type="evidence" value="ECO:0007669"/>
    <property type="project" value="TreeGrafter"/>
</dbReference>
<accession>A0A9N9LA80</accession>
<dbReference type="GO" id="GO:0005739">
    <property type="term" value="C:mitochondrion"/>
    <property type="evidence" value="ECO:0007669"/>
    <property type="project" value="TreeGrafter"/>
</dbReference>
<evidence type="ECO:0000256" key="2">
    <source>
        <dbReference type="SAM" id="Phobius"/>
    </source>
</evidence>
<comment type="caution">
    <text evidence="4">The sequence shown here is derived from an EMBL/GenBank/DDBJ whole genome shotgun (WGS) entry which is preliminary data.</text>
</comment>
<feature type="domain" description="Saccharopine dehydrogenase NADP binding" evidence="3">
    <location>
        <begin position="10"/>
        <end position="138"/>
    </location>
</feature>
<organism evidence="4 5">
    <name type="scientific">Hymenoscyphus fraxineus</name>
    <dbReference type="NCBI Taxonomy" id="746836"/>
    <lineage>
        <taxon>Eukaryota</taxon>
        <taxon>Fungi</taxon>
        <taxon>Dikarya</taxon>
        <taxon>Ascomycota</taxon>
        <taxon>Pezizomycotina</taxon>
        <taxon>Leotiomycetes</taxon>
        <taxon>Helotiales</taxon>
        <taxon>Helotiaceae</taxon>
        <taxon>Hymenoscyphus</taxon>
    </lineage>
</organism>
<feature type="transmembrane region" description="Helical" evidence="2">
    <location>
        <begin position="281"/>
        <end position="303"/>
    </location>
</feature>
<dbReference type="Gene3D" id="3.40.50.720">
    <property type="entry name" value="NAD(P)-binding Rossmann-like Domain"/>
    <property type="match status" value="1"/>
</dbReference>
<dbReference type="InterPro" id="IPR051276">
    <property type="entry name" value="Saccharopine_DH-like_oxidrdct"/>
</dbReference>
<keyword evidence="2" id="KW-0472">Membrane</keyword>
<gene>
    <name evidence="4" type="ORF">HYFRA_00012452</name>
</gene>
<evidence type="ECO:0000259" key="3">
    <source>
        <dbReference type="Pfam" id="PF03435"/>
    </source>
</evidence>
<sequence length="410" mass="44477">MSTSRVYDLVVLGASGYTGKLTAEYIAKNFPTDIRWALAGRSASKLEDVAAECKSIDADRSQPAIETCSLDSSELNALAKKTTILLTTIGPYSVHGEHAFKACADNGTHYLDITGEVVWHNEMIKKYERTAKANGSIMIPQIGLDSAPADMVVWSIVELIREKFSAPTGEVILSAKFPAVPSGGTLSSVFSIFDVYSFKELQDAGAPYALSPIPGPAVRDPVPLKTKLFGFRSVRDLGMLTTYFFARADIPQVHRSWGLLGGPSGYGPNFHFSEYAKSQNYLTAIASHFALLFGSILVAIPFVRTILKKTVVQPGDGPSKEESRNHVVEYKAIGKPDVKSENPARAWVKATYAGSGYQLTAVIAASAALTLLRDEHKLEGGIHTPATLGQNFLDRMEEGGFKFEKGIYEN</sequence>
<dbReference type="GO" id="GO:0005811">
    <property type="term" value="C:lipid droplet"/>
    <property type="evidence" value="ECO:0007669"/>
    <property type="project" value="TreeGrafter"/>
</dbReference>
<dbReference type="Pfam" id="PF03435">
    <property type="entry name" value="Sacchrp_dh_NADP"/>
    <property type="match status" value="1"/>
</dbReference>
<dbReference type="AlphaFoldDB" id="A0A9N9LA80"/>
<dbReference type="PANTHER" id="PTHR12286:SF5">
    <property type="entry name" value="SACCHAROPINE DEHYDROGENASE-LIKE OXIDOREDUCTASE"/>
    <property type="match status" value="1"/>
</dbReference>
<dbReference type="Proteomes" id="UP000696280">
    <property type="component" value="Unassembled WGS sequence"/>
</dbReference>
<proteinExistence type="inferred from homology"/>
<dbReference type="PANTHER" id="PTHR12286">
    <property type="entry name" value="SACCHAROPINE DEHYDROGENASE-LIKE OXIDOREDUCTASE"/>
    <property type="match status" value="1"/>
</dbReference>
<keyword evidence="2" id="KW-1133">Transmembrane helix</keyword>